<keyword evidence="2" id="KW-0378">Hydrolase</keyword>
<keyword evidence="3" id="KW-1133">Transmembrane helix</keyword>
<dbReference type="GO" id="GO:0016787">
    <property type="term" value="F:hydrolase activity"/>
    <property type="evidence" value="ECO:0007669"/>
    <property type="project" value="UniProtKB-KW"/>
</dbReference>
<dbReference type="PANTHER" id="PTHR43248:SF25">
    <property type="entry name" value="AB HYDROLASE-1 DOMAIN-CONTAINING PROTEIN-RELATED"/>
    <property type="match status" value="1"/>
</dbReference>
<dbReference type="InterPro" id="IPR051601">
    <property type="entry name" value="Serine_prot/Carboxylest_S33"/>
</dbReference>
<dbReference type="SUPFAM" id="SSF53474">
    <property type="entry name" value="alpha/beta-Hydrolases"/>
    <property type="match status" value="1"/>
</dbReference>
<comment type="caution">
    <text evidence="5">The sequence shown here is derived from an EMBL/GenBank/DDBJ whole genome shotgun (WGS) entry which is preliminary data.</text>
</comment>
<gene>
    <name evidence="5" type="ORF">K461DRAFT_317336</name>
</gene>
<reference evidence="5" key="1">
    <citation type="journal article" date="2020" name="Stud. Mycol.">
        <title>101 Dothideomycetes genomes: a test case for predicting lifestyles and emergence of pathogens.</title>
        <authorList>
            <person name="Haridas S."/>
            <person name="Albert R."/>
            <person name="Binder M."/>
            <person name="Bloem J."/>
            <person name="Labutti K."/>
            <person name="Salamov A."/>
            <person name="Andreopoulos B."/>
            <person name="Baker S."/>
            <person name="Barry K."/>
            <person name="Bills G."/>
            <person name="Bluhm B."/>
            <person name="Cannon C."/>
            <person name="Castanera R."/>
            <person name="Culley D."/>
            <person name="Daum C."/>
            <person name="Ezra D."/>
            <person name="Gonzalez J."/>
            <person name="Henrissat B."/>
            <person name="Kuo A."/>
            <person name="Liang C."/>
            <person name="Lipzen A."/>
            <person name="Lutzoni F."/>
            <person name="Magnuson J."/>
            <person name="Mondo S."/>
            <person name="Nolan M."/>
            <person name="Ohm R."/>
            <person name="Pangilinan J."/>
            <person name="Park H.-J."/>
            <person name="Ramirez L."/>
            <person name="Alfaro M."/>
            <person name="Sun H."/>
            <person name="Tritt A."/>
            <person name="Yoshinaga Y."/>
            <person name="Zwiers L.-H."/>
            <person name="Turgeon B."/>
            <person name="Goodwin S."/>
            <person name="Spatafora J."/>
            <person name="Crous P."/>
            <person name="Grigoriev I."/>
        </authorList>
    </citation>
    <scope>NUCLEOTIDE SEQUENCE</scope>
    <source>
        <strain evidence="5">CBS 260.36</strain>
    </source>
</reference>
<sequence length="676" mass="74040">MRLISPREKGEIALPIDNDANLNSRAPPKRWASMLWKIAINFTAYTIILLVSGYLAKATVSTIWRSAGWRHVSGKTLPPFDWDKIETLPELSYRPCYDGLQCARLEVPMDYWNGTTDKTVSLAVVRLPATVRIDDPRYRGPILVNPGGPGGSGISMVWRAGGILQSIVQGTFPDLEQPQFYDIIGFDPRGVGYTSPPVTCSGGPSKFAPWRMRVMQEGSLSSSDASFGRLWQMSAAMSGRCSDIADDSIQRYLSTAYVARDMLEIVEASAKWRQNQLRQVGSSIVVKPEEEKIQYWGFSYGSYLGYTFASMFPDRVGRLVVDGVVDAEDYTGAHWLSNLVDTEKCFDNFFYHCARVGYPNCSLADQNEPTPQKIKQRTQDIIQNMWHNPIPILEPYAEVVTWTDIRNLIFASVYSPVASYPFLANVLAELERGEASLLAKVLQPYHSFSCDATIGPGGHPFFTPLYNTSFGKDTSDPFRGAAIACSDGDSKADKSRADFSDYVDQLMELSPSIGDLWGSIMLPCAGYKVRPVHRYTGPWTGDTANPVLFIGNTADPVTPVRNCKTLAPGFKGAKVLTQDSPGHCSLAAYSKCTVSHISGYFFNGTMPEDGTVCGADVVPWGSGIGLEAQSPGLLKAAELHGLLGQAVIAAGGGTGLHHATGKLDHVRMLAEQVHHR</sequence>
<evidence type="ECO:0000313" key="5">
    <source>
        <dbReference type="EMBL" id="KAF2157197.1"/>
    </source>
</evidence>
<keyword evidence="3" id="KW-0812">Transmembrane</keyword>
<feature type="domain" description="Peptidase S33 tripeptidyl aminopeptidase-like C-terminal" evidence="4">
    <location>
        <begin position="511"/>
        <end position="613"/>
    </location>
</feature>
<evidence type="ECO:0000256" key="3">
    <source>
        <dbReference type="SAM" id="Phobius"/>
    </source>
</evidence>
<name>A0A9P4MLB6_9PEZI</name>
<dbReference type="EMBL" id="ML996081">
    <property type="protein sequence ID" value="KAF2157197.1"/>
    <property type="molecule type" value="Genomic_DNA"/>
</dbReference>
<dbReference type="Gene3D" id="3.40.50.1820">
    <property type="entry name" value="alpha/beta hydrolase"/>
    <property type="match status" value="1"/>
</dbReference>
<dbReference type="AlphaFoldDB" id="A0A9P4MLB6"/>
<accession>A0A9P4MLB6</accession>
<proteinExistence type="inferred from homology"/>
<keyword evidence="3" id="KW-0472">Membrane</keyword>
<organism evidence="5 6">
    <name type="scientific">Myriangium duriaei CBS 260.36</name>
    <dbReference type="NCBI Taxonomy" id="1168546"/>
    <lineage>
        <taxon>Eukaryota</taxon>
        <taxon>Fungi</taxon>
        <taxon>Dikarya</taxon>
        <taxon>Ascomycota</taxon>
        <taxon>Pezizomycotina</taxon>
        <taxon>Dothideomycetes</taxon>
        <taxon>Dothideomycetidae</taxon>
        <taxon>Myriangiales</taxon>
        <taxon>Myriangiaceae</taxon>
        <taxon>Myriangium</taxon>
    </lineage>
</organism>
<dbReference type="Proteomes" id="UP000799439">
    <property type="component" value="Unassembled WGS sequence"/>
</dbReference>
<comment type="similarity">
    <text evidence="1">Belongs to the peptidase S33 family.</text>
</comment>
<dbReference type="OrthoDB" id="425534at2759"/>
<dbReference type="Pfam" id="PF08386">
    <property type="entry name" value="Abhydrolase_4"/>
    <property type="match status" value="1"/>
</dbReference>
<dbReference type="InterPro" id="IPR029058">
    <property type="entry name" value="AB_hydrolase_fold"/>
</dbReference>
<protein>
    <recommendedName>
        <fullName evidence="4">Peptidase S33 tripeptidyl aminopeptidase-like C-terminal domain-containing protein</fullName>
    </recommendedName>
</protein>
<evidence type="ECO:0000256" key="1">
    <source>
        <dbReference type="ARBA" id="ARBA00010088"/>
    </source>
</evidence>
<feature type="transmembrane region" description="Helical" evidence="3">
    <location>
        <begin position="34"/>
        <end position="56"/>
    </location>
</feature>
<evidence type="ECO:0000259" key="4">
    <source>
        <dbReference type="Pfam" id="PF08386"/>
    </source>
</evidence>
<evidence type="ECO:0000256" key="2">
    <source>
        <dbReference type="ARBA" id="ARBA00022801"/>
    </source>
</evidence>
<dbReference type="PANTHER" id="PTHR43248">
    <property type="entry name" value="2-SUCCINYL-6-HYDROXY-2,4-CYCLOHEXADIENE-1-CARBOXYLATE SYNTHASE"/>
    <property type="match status" value="1"/>
</dbReference>
<evidence type="ECO:0000313" key="6">
    <source>
        <dbReference type="Proteomes" id="UP000799439"/>
    </source>
</evidence>
<keyword evidence="6" id="KW-1185">Reference proteome</keyword>
<dbReference type="InterPro" id="IPR013595">
    <property type="entry name" value="Pept_S33_TAP-like_C"/>
</dbReference>